<dbReference type="AlphaFoldDB" id="A0A553ZX12"/>
<dbReference type="RefSeq" id="WP_143849226.1">
    <property type="nucleotide sequence ID" value="NZ_VLXZ01000008.1"/>
</dbReference>
<reference evidence="1 2" key="1">
    <citation type="submission" date="2019-07" db="EMBL/GenBank/DDBJ databases">
        <authorList>
            <person name="Park Y.J."/>
            <person name="Jeong S.E."/>
            <person name="Jung H.S."/>
        </authorList>
    </citation>
    <scope>NUCLEOTIDE SEQUENCE [LARGE SCALE GENOMIC DNA]</scope>
    <source>
        <strain evidence="2">P16(2019)</strain>
    </source>
</reference>
<dbReference type="EMBL" id="VLXZ01000008">
    <property type="protein sequence ID" value="TSB45886.1"/>
    <property type="molecule type" value="Genomic_DNA"/>
</dbReference>
<accession>A0A553ZX12</accession>
<comment type="caution">
    <text evidence="1">The sequence shown here is derived from an EMBL/GenBank/DDBJ whole genome shotgun (WGS) entry which is preliminary data.</text>
</comment>
<sequence length="83" mass="9667">MTEVGVNFDLSSENLGGIHLKEDVNNLDEILLEEVPVEYIKYKKVYIYDNKVEVAVDDKRKIKKVSVNKYYDGEEEKLNYHGV</sequence>
<evidence type="ECO:0000313" key="1">
    <source>
        <dbReference type="EMBL" id="TSB45886.1"/>
    </source>
</evidence>
<name>A0A553ZX12_9BACI</name>
<keyword evidence="2" id="KW-1185">Reference proteome</keyword>
<proteinExistence type="predicted"/>
<evidence type="ECO:0000313" key="2">
    <source>
        <dbReference type="Proteomes" id="UP000318521"/>
    </source>
</evidence>
<dbReference type="Proteomes" id="UP000318521">
    <property type="component" value="Unassembled WGS sequence"/>
</dbReference>
<protein>
    <submittedName>
        <fullName evidence="1">Uncharacterized protein</fullName>
    </submittedName>
</protein>
<gene>
    <name evidence="1" type="ORF">FN960_13295</name>
</gene>
<organism evidence="1 2">
    <name type="scientific">Alkalicoccobacillus porphyridii</name>
    <dbReference type="NCBI Taxonomy" id="2597270"/>
    <lineage>
        <taxon>Bacteria</taxon>
        <taxon>Bacillati</taxon>
        <taxon>Bacillota</taxon>
        <taxon>Bacilli</taxon>
        <taxon>Bacillales</taxon>
        <taxon>Bacillaceae</taxon>
        <taxon>Alkalicoccobacillus</taxon>
    </lineage>
</organism>